<keyword evidence="3" id="KW-1185">Reference proteome</keyword>
<sequence length="260" mass="28830">MPYNVRTEPYGHLCGKETPRRTWRTSVAAVRTQQRENTLMSQRSRGQERRDKEGPAGGGCARNISLSSFVDTYVPTYAHREAKRKIYPPPEGRAGWHPLVVSGMTQRRLRECRDAWRGHAGLPSPRKRASERKSIGKRLHRRRATPLLCGGFAPTRVTGPRAERKQCQGAVQSWPTSGQGHAAAYGRPGGPEGGRTTQSAEPDQGCDSAGQCVEKRPNRFSLGQLRARRWRRRISWAALAVRAGGRAHGSRQKPQLPAGG</sequence>
<feature type="region of interest" description="Disordered" evidence="1">
    <location>
        <begin position="118"/>
        <end position="212"/>
    </location>
</feature>
<feature type="compositionally biased region" description="Polar residues" evidence="1">
    <location>
        <begin position="169"/>
        <end position="179"/>
    </location>
</feature>
<feature type="compositionally biased region" description="Polar residues" evidence="1">
    <location>
        <begin position="31"/>
        <end position="44"/>
    </location>
</feature>
<organism evidence="2 3">
    <name type="scientific">Lineolata rhizophorae</name>
    <dbReference type="NCBI Taxonomy" id="578093"/>
    <lineage>
        <taxon>Eukaryota</taxon>
        <taxon>Fungi</taxon>
        <taxon>Dikarya</taxon>
        <taxon>Ascomycota</taxon>
        <taxon>Pezizomycotina</taxon>
        <taxon>Dothideomycetes</taxon>
        <taxon>Dothideomycetes incertae sedis</taxon>
        <taxon>Lineolatales</taxon>
        <taxon>Lineolataceae</taxon>
        <taxon>Lineolata</taxon>
    </lineage>
</organism>
<proteinExistence type="predicted"/>
<evidence type="ECO:0000313" key="2">
    <source>
        <dbReference type="EMBL" id="KAF2460032.1"/>
    </source>
</evidence>
<dbReference type="EMBL" id="MU001674">
    <property type="protein sequence ID" value="KAF2460032.1"/>
    <property type="molecule type" value="Genomic_DNA"/>
</dbReference>
<feature type="compositionally biased region" description="Basic and acidic residues" evidence="1">
    <location>
        <begin position="45"/>
        <end position="54"/>
    </location>
</feature>
<accession>A0A6A6P8D6</accession>
<dbReference type="AlphaFoldDB" id="A0A6A6P8D6"/>
<feature type="compositionally biased region" description="Basic residues" evidence="1">
    <location>
        <begin position="125"/>
        <end position="144"/>
    </location>
</feature>
<evidence type="ECO:0000313" key="3">
    <source>
        <dbReference type="Proteomes" id="UP000799766"/>
    </source>
</evidence>
<gene>
    <name evidence="2" type="ORF">BDY21DRAFT_183518</name>
</gene>
<reference evidence="2" key="1">
    <citation type="journal article" date="2020" name="Stud. Mycol.">
        <title>101 Dothideomycetes genomes: a test case for predicting lifestyles and emergence of pathogens.</title>
        <authorList>
            <person name="Haridas S."/>
            <person name="Albert R."/>
            <person name="Binder M."/>
            <person name="Bloem J."/>
            <person name="Labutti K."/>
            <person name="Salamov A."/>
            <person name="Andreopoulos B."/>
            <person name="Baker S."/>
            <person name="Barry K."/>
            <person name="Bills G."/>
            <person name="Bluhm B."/>
            <person name="Cannon C."/>
            <person name="Castanera R."/>
            <person name="Culley D."/>
            <person name="Daum C."/>
            <person name="Ezra D."/>
            <person name="Gonzalez J."/>
            <person name="Henrissat B."/>
            <person name="Kuo A."/>
            <person name="Liang C."/>
            <person name="Lipzen A."/>
            <person name="Lutzoni F."/>
            <person name="Magnuson J."/>
            <person name="Mondo S."/>
            <person name="Nolan M."/>
            <person name="Ohm R."/>
            <person name="Pangilinan J."/>
            <person name="Park H.-J."/>
            <person name="Ramirez L."/>
            <person name="Alfaro M."/>
            <person name="Sun H."/>
            <person name="Tritt A."/>
            <person name="Yoshinaga Y."/>
            <person name="Zwiers L.-H."/>
            <person name="Turgeon B."/>
            <person name="Goodwin S."/>
            <person name="Spatafora J."/>
            <person name="Crous P."/>
            <person name="Grigoriev I."/>
        </authorList>
    </citation>
    <scope>NUCLEOTIDE SEQUENCE</scope>
    <source>
        <strain evidence="2">ATCC 16933</strain>
    </source>
</reference>
<dbReference type="Proteomes" id="UP000799766">
    <property type="component" value="Unassembled WGS sequence"/>
</dbReference>
<name>A0A6A6P8D6_9PEZI</name>
<evidence type="ECO:0000256" key="1">
    <source>
        <dbReference type="SAM" id="MobiDB-lite"/>
    </source>
</evidence>
<protein>
    <submittedName>
        <fullName evidence="2">Uncharacterized protein</fullName>
    </submittedName>
</protein>
<feature type="region of interest" description="Disordered" evidence="1">
    <location>
        <begin position="1"/>
        <end position="61"/>
    </location>
</feature>